<dbReference type="GO" id="GO:0030687">
    <property type="term" value="C:preribosome, large subunit precursor"/>
    <property type="evidence" value="ECO:0007669"/>
    <property type="project" value="TreeGrafter"/>
</dbReference>
<comment type="function">
    <text evidence="1">Involved in the biogenesis of the 60S ribosomal subunit.</text>
</comment>
<name>A0A1G4K6M8_9SACH</name>
<dbReference type="PANTHER" id="PTHR16038">
    <property type="entry name" value="NOP SEVEN ASSOCIATED PROTEIN 1"/>
    <property type="match status" value="1"/>
</dbReference>
<proteinExistence type="inferred from homology"/>
<evidence type="ECO:0000256" key="3">
    <source>
        <dbReference type="ARBA" id="ARBA00007861"/>
    </source>
</evidence>
<dbReference type="OrthoDB" id="18388at2759"/>
<protein>
    <recommendedName>
        <fullName evidence="4">Ribosome biogenesis protein NSA1</fullName>
    </recommendedName>
</protein>
<evidence type="ECO:0000256" key="2">
    <source>
        <dbReference type="ARBA" id="ARBA00004604"/>
    </source>
</evidence>
<gene>
    <name evidence="6" type="ORF">LANO_0F01970G</name>
</gene>
<dbReference type="CDD" id="cd22858">
    <property type="entry name" value="Nsa1"/>
    <property type="match status" value="1"/>
</dbReference>
<sequence length="441" mass="49158">MRLLVACDDSGSIKEVVCNRKTDTSIQKALQPLHVGVHLSEGLHSRVQDMALISETLLVVSRANGLVQLIEINQVARDLGDKNVDLEPKFEISDLKVISSVQGLLDDAPLLSIHKNSKKRSKPRDGFVALRLVPGYTNRILCATKSGQIHILSLHDRSLQILKSHRVTAPLEFAQIYDNVVSKQKKKSTSVTLAYGGEENLVKIVRISGNFETMEKIWEAKNVSNDRLDLKVPVWPMKLRFLDPVPDADSSKVNFQFVTINHLGHLRNYQTTRGRKPISSQPLLAKNEIATQLQVINCDLTPLNNVKSARFDDLKFVIADSKKNVLSVDSSANVLGKFGNGDITGSPSFVNVVDQKYLLEGGLDSYARVFDVSSREPLCKCYMGAKLSSMLLLDDEEIDLPQSETTGKKRVFKQRDEKVEAIENEEIWQALESSAKKAKKD</sequence>
<dbReference type="AlphaFoldDB" id="A0A1G4K6M8"/>
<reference evidence="7" key="1">
    <citation type="submission" date="2016-03" db="EMBL/GenBank/DDBJ databases">
        <authorList>
            <person name="Devillers Hugo."/>
        </authorList>
    </citation>
    <scope>NUCLEOTIDE SEQUENCE [LARGE SCALE GENOMIC DNA]</scope>
</reference>
<keyword evidence="7" id="KW-1185">Reference proteome</keyword>
<dbReference type="PANTHER" id="PTHR16038:SF4">
    <property type="entry name" value="WD REPEAT-CONTAINING PROTEIN 74"/>
    <property type="match status" value="1"/>
</dbReference>
<dbReference type="GO" id="GO:0005730">
    <property type="term" value="C:nucleolus"/>
    <property type="evidence" value="ECO:0007669"/>
    <property type="project" value="UniProtKB-SubCell"/>
</dbReference>
<dbReference type="SUPFAM" id="SSF50978">
    <property type="entry name" value="WD40 repeat-like"/>
    <property type="match status" value="1"/>
</dbReference>
<evidence type="ECO:0000256" key="4">
    <source>
        <dbReference type="ARBA" id="ARBA00014234"/>
    </source>
</evidence>
<organism evidence="6 7">
    <name type="scientific">Lachancea nothofagi CBS 11611</name>
    <dbReference type="NCBI Taxonomy" id="1266666"/>
    <lineage>
        <taxon>Eukaryota</taxon>
        <taxon>Fungi</taxon>
        <taxon>Dikarya</taxon>
        <taxon>Ascomycota</taxon>
        <taxon>Saccharomycotina</taxon>
        <taxon>Saccharomycetes</taxon>
        <taxon>Saccharomycetales</taxon>
        <taxon>Saccharomycetaceae</taxon>
        <taxon>Lachancea</taxon>
    </lineage>
</organism>
<comment type="subcellular location">
    <subcellularLocation>
        <location evidence="2">Nucleus</location>
        <location evidence="2">Nucleolus</location>
    </subcellularLocation>
</comment>
<evidence type="ECO:0000256" key="5">
    <source>
        <dbReference type="ARBA" id="ARBA00022517"/>
    </source>
</evidence>
<comment type="similarity">
    <text evidence="3">Belongs to the NSA1 family.</text>
</comment>
<dbReference type="EMBL" id="LT598452">
    <property type="protein sequence ID" value="SCU99481.1"/>
    <property type="molecule type" value="Genomic_DNA"/>
</dbReference>
<dbReference type="InterPro" id="IPR036322">
    <property type="entry name" value="WD40_repeat_dom_sf"/>
</dbReference>
<dbReference type="GO" id="GO:0006364">
    <property type="term" value="P:rRNA processing"/>
    <property type="evidence" value="ECO:0007669"/>
    <property type="project" value="UniProtKB-KW"/>
</dbReference>
<dbReference type="GO" id="GO:0042273">
    <property type="term" value="P:ribosomal large subunit biogenesis"/>
    <property type="evidence" value="ECO:0007669"/>
    <property type="project" value="InterPro"/>
</dbReference>
<keyword evidence="5" id="KW-0690">Ribosome biogenesis</keyword>
<dbReference type="Proteomes" id="UP000189911">
    <property type="component" value="Chromosome F"/>
</dbReference>
<accession>A0A1G4K6M8</accession>
<evidence type="ECO:0000256" key="1">
    <source>
        <dbReference type="ARBA" id="ARBA00002889"/>
    </source>
</evidence>
<evidence type="ECO:0000313" key="6">
    <source>
        <dbReference type="EMBL" id="SCU99481.1"/>
    </source>
</evidence>
<evidence type="ECO:0000313" key="7">
    <source>
        <dbReference type="Proteomes" id="UP000189911"/>
    </source>
</evidence>
<dbReference type="InterPro" id="IPR037379">
    <property type="entry name" value="WDR74/Nsa1"/>
</dbReference>